<dbReference type="Gene3D" id="3.40.50.790">
    <property type="match status" value="1"/>
</dbReference>
<dbReference type="GO" id="GO:0006417">
    <property type="term" value="P:regulation of translation"/>
    <property type="evidence" value="ECO:0007669"/>
    <property type="project" value="UniProtKB-KW"/>
</dbReference>
<keyword evidence="7 11" id="KW-0689">Ribosomal protein</keyword>
<keyword evidence="3 11" id="KW-0820">tRNA-binding</keyword>
<dbReference type="HAMAP" id="MF_01318_B">
    <property type="entry name" value="Ribosomal_uL1_B"/>
    <property type="match status" value="1"/>
</dbReference>
<evidence type="ECO:0000256" key="6">
    <source>
        <dbReference type="ARBA" id="ARBA00022884"/>
    </source>
</evidence>
<reference evidence="14" key="1">
    <citation type="submission" date="2015-05" db="EMBL/GenBank/DDBJ databases">
        <authorList>
            <person name="Manzano-Marin A."/>
        </authorList>
    </citation>
    <scope>NUCLEOTIDE SEQUENCE [LARGE SCALE GENOMIC DNA]</scope>
    <source>
        <strain evidence="14">officinalis</strain>
    </source>
</reference>
<dbReference type="EMBL" id="CVRF01000003">
    <property type="protein sequence ID" value="CRK85924.1"/>
    <property type="molecule type" value="Genomic_DNA"/>
</dbReference>
<dbReference type="InterPro" id="IPR005878">
    <property type="entry name" value="Ribosom_uL1_bac-type"/>
</dbReference>
<comment type="function">
    <text evidence="10 11">Protein L1 is also a translational repressor protein, it controls the translation of the L11 operon by binding to its mRNA.</text>
</comment>
<dbReference type="STRING" id="1715285.SOFFGTOCOR_0517"/>
<comment type="similarity">
    <text evidence="1 11 12">Belongs to the universal ribosomal protein uL1 family.</text>
</comment>
<evidence type="ECO:0000256" key="2">
    <source>
        <dbReference type="ARBA" id="ARBA00022491"/>
    </source>
</evidence>
<dbReference type="Pfam" id="PF00687">
    <property type="entry name" value="Ribosomal_L1"/>
    <property type="match status" value="1"/>
</dbReference>
<dbReference type="SUPFAM" id="SSF56808">
    <property type="entry name" value="Ribosomal protein L1"/>
    <property type="match status" value="1"/>
</dbReference>
<dbReference type="InterPro" id="IPR016095">
    <property type="entry name" value="Ribosomal_uL1_3-a/b-sand"/>
</dbReference>
<comment type="subunit">
    <text evidence="11">Part of the 50S ribosomal subunit.</text>
</comment>
<dbReference type="GO" id="GO:0006412">
    <property type="term" value="P:translation"/>
    <property type="evidence" value="ECO:0007669"/>
    <property type="project" value="UniProtKB-UniRule"/>
</dbReference>
<comment type="function">
    <text evidence="11">Binds directly to 23S rRNA. The L1 stalk is quite mobile in the ribosome, and is involved in E site tRNA release.</text>
</comment>
<dbReference type="PROSITE" id="PS01199">
    <property type="entry name" value="RIBOSOMAL_L1"/>
    <property type="match status" value="1"/>
</dbReference>
<evidence type="ECO:0000256" key="10">
    <source>
        <dbReference type="ARBA" id="ARBA00059110"/>
    </source>
</evidence>
<dbReference type="CDD" id="cd00403">
    <property type="entry name" value="Ribosomal_L1"/>
    <property type="match status" value="1"/>
</dbReference>
<evidence type="ECO:0000256" key="1">
    <source>
        <dbReference type="ARBA" id="ARBA00010531"/>
    </source>
</evidence>
<evidence type="ECO:0000256" key="4">
    <source>
        <dbReference type="ARBA" id="ARBA00022730"/>
    </source>
</evidence>
<evidence type="ECO:0000256" key="7">
    <source>
        <dbReference type="ARBA" id="ARBA00022980"/>
    </source>
</evidence>
<keyword evidence="4 11" id="KW-0699">rRNA-binding</keyword>
<dbReference type="PANTHER" id="PTHR36427:SF3">
    <property type="entry name" value="LARGE RIBOSOMAL SUBUNIT PROTEIN UL1M"/>
    <property type="match status" value="1"/>
</dbReference>
<dbReference type="InterPro" id="IPR002143">
    <property type="entry name" value="Ribosomal_uL1"/>
</dbReference>
<dbReference type="GO" id="GO:0000049">
    <property type="term" value="F:tRNA binding"/>
    <property type="evidence" value="ECO:0007669"/>
    <property type="project" value="UniProtKB-KW"/>
</dbReference>
<accession>A0A0M6W7P8</accession>
<keyword evidence="5 11" id="KW-0810">Translation regulation</keyword>
<evidence type="ECO:0000256" key="11">
    <source>
        <dbReference type="HAMAP-Rule" id="MF_01318"/>
    </source>
</evidence>
<protein>
    <recommendedName>
        <fullName evidence="9 11">Large ribosomal subunit protein uL1</fullName>
    </recommendedName>
</protein>
<dbReference type="InterPro" id="IPR023673">
    <property type="entry name" value="Ribosomal_uL1_CS"/>
</dbReference>
<organism evidence="13 14">
    <name type="scientific">Candidatus Providencia siddallii</name>
    <dbReference type="NCBI Taxonomy" id="1715285"/>
    <lineage>
        <taxon>Bacteria</taxon>
        <taxon>Pseudomonadati</taxon>
        <taxon>Pseudomonadota</taxon>
        <taxon>Gammaproteobacteria</taxon>
        <taxon>Enterobacterales</taxon>
        <taxon>Morganellaceae</taxon>
        <taxon>Providencia</taxon>
    </lineage>
</organism>
<keyword evidence="6 11" id="KW-0694">RNA-binding</keyword>
<keyword evidence="14" id="KW-1185">Reference proteome</keyword>
<dbReference type="NCBIfam" id="TIGR01169">
    <property type="entry name" value="rplA_bact"/>
    <property type="match status" value="1"/>
</dbReference>
<dbReference type="PANTHER" id="PTHR36427">
    <property type="entry name" value="54S RIBOSOMAL PROTEIN L1, MITOCHONDRIAL"/>
    <property type="match status" value="1"/>
</dbReference>
<evidence type="ECO:0000256" key="9">
    <source>
        <dbReference type="ARBA" id="ARBA00035241"/>
    </source>
</evidence>
<evidence type="ECO:0000256" key="3">
    <source>
        <dbReference type="ARBA" id="ARBA00022555"/>
    </source>
</evidence>
<evidence type="ECO:0000256" key="12">
    <source>
        <dbReference type="RuleBase" id="RU000659"/>
    </source>
</evidence>
<dbReference type="Gene3D" id="3.30.190.20">
    <property type="match status" value="1"/>
</dbReference>
<dbReference type="InterPro" id="IPR028364">
    <property type="entry name" value="Ribosomal_uL1/biogenesis"/>
</dbReference>
<name>A0A0M6W7P8_9GAMM</name>
<evidence type="ECO:0000256" key="5">
    <source>
        <dbReference type="ARBA" id="ARBA00022845"/>
    </source>
</evidence>
<dbReference type="GO" id="GO:0019843">
    <property type="term" value="F:rRNA binding"/>
    <property type="evidence" value="ECO:0007669"/>
    <property type="project" value="UniProtKB-UniRule"/>
</dbReference>
<evidence type="ECO:0000313" key="13">
    <source>
        <dbReference type="EMBL" id="CRK85924.1"/>
    </source>
</evidence>
<dbReference type="Proteomes" id="UP000242301">
    <property type="component" value="Unassembled WGS sequence"/>
</dbReference>
<dbReference type="GO" id="GO:0003735">
    <property type="term" value="F:structural constituent of ribosome"/>
    <property type="evidence" value="ECO:0007669"/>
    <property type="project" value="InterPro"/>
</dbReference>
<dbReference type="FunFam" id="3.40.50.790:FF:000001">
    <property type="entry name" value="50S ribosomal protein L1"/>
    <property type="match status" value="1"/>
</dbReference>
<dbReference type="GO" id="GO:0022625">
    <property type="term" value="C:cytosolic large ribosomal subunit"/>
    <property type="evidence" value="ECO:0007669"/>
    <property type="project" value="TreeGrafter"/>
</dbReference>
<dbReference type="PIRSF" id="PIRSF002155">
    <property type="entry name" value="Ribosomal_L1"/>
    <property type="match status" value="1"/>
</dbReference>
<gene>
    <name evidence="11 13" type="primary">rplA</name>
    <name evidence="13" type="ORF">SOFFGTOCOR_0517</name>
</gene>
<keyword evidence="8 11" id="KW-0687">Ribonucleoprotein</keyword>
<evidence type="ECO:0000256" key="8">
    <source>
        <dbReference type="ARBA" id="ARBA00023274"/>
    </source>
</evidence>
<keyword evidence="2 11" id="KW-0678">Repressor</keyword>
<sequence>MSKSSKRIQNIKKKIDKTKQYDIKNAFSLLKEFSNAKFTESVDAAINLGIDPRKSDQNIRGATVLPYGTGRLVRVVVFTQGANAEKAKAAGADIVGMEDLVDKIKSNKINFNVVIASPDAMHIVSKLGQYLGPKGLMPNPKIGTVTDKIAEAVKNVKTGQISYRNDKNGIIHTTIGKINFDIDNLEENLKCLLNSIKKIKPASSKGIFIKKITVSTTMGIGIIIDQTSLLT</sequence>
<dbReference type="AlphaFoldDB" id="A0A0M6W7P8"/>
<proteinExistence type="inferred from homology"/>
<dbReference type="InterPro" id="IPR023674">
    <property type="entry name" value="Ribosomal_uL1-like"/>
</dbReference>
<evidence type="ECO:0000313" key="14">
    <source>
        <dbReference type="Proteomes" id="UP000242301"/>
    </source>
</evidence>